<evidence type="ECO:0000313" key="3">
    <source>
        <dbReference type="Proteomes" id="UP000612585"/>
    </source>
</evidence>
<name>A0A8J3ZHP8_9ACTN</name>
<evidence type="ECO:0000313" key="2">
    <source>
        <dbReference type="EMBL" id="GIJ61746.1"/>
    </source>
</evidence>
<dbReference type="AlphaFoldDB" id="A0A8J3ZHP8"/>
<protein>
    <submittedName>
        <fullName evidence="2">Uncharacterized protein</fullName>
    </submittedName>
</protein>
<dbReference type="Proteomes" id="UP000612585">
    <property type="component" value="Unassembled WGS sequence"/>
</dbReference>
<keyword evidence="3" id="KW-1185">Reference proteome</keyword>
<accession>A0A8J3ZHP8</accession>
<feature type="region of interest" description="Disordered" evidence="1">
    <location>
        <begin position="182"/>
        <end position="240"/>
    </location>
</feature>
<dbReference type="EMBL" id="BOPG01000070">
    <property type="protein sequence ID" value="GIJ61746.1"/>
    <property type="molecule type" value="Genomic_DNA"/>
</dbReference>
<evidence type="ECO:0000256" key="1">
    <source>
        <dbReference type="SAM" id="MobiDB-lite"/>
    </source>
</evidence>
<comment type="caution">
    <text evidence="2">The sequence shown here is derived from an EMBL/GenBank/DDBJ whole genome shotgun (WGS) entry which is preliminary data.</text>
</comment>
<organism evidence="2 3">
    <name type="scientific">Virgisporangium aurantiacum</name>
    <dbReference type="NCBI Taxonomy" id="175570"/>
    <lineage>
        <taxon>Bacteria</taxon>
        <taxon>Bacillati</taxon>
        <taxon>Actinomycetota</taxon>
        <taxon>Actinomycetes</taxon>
        <taxon>Micromonosporales</taxon>
        <taxon>Micromonosporaceae</taxon>
        <taxon>Virgisporangium</taxon>
    </lineage>
</organism>
<proteinExistence type="predicted"/>
<reference evidence="2" key="1">
    <citation type="submission" date="2021-01" db="EMBL/GenBank/DDBJ databases">
        <title>Whole genome shotgun sequence of Virgisporangium aurantiacum NBRC 16421.</title>
        <authorList>
            <person name="Komaki H."/>
            <person name="Tamura T."/>
        </authorList>
    </citation>
    <scope>NUCLEOTIDE SEQUENCE</scope>
    <source>
        <strain evidence="2">NBRC 16421</strain>
    </source>
</reference>
<sequence>MDTQLSIFGIEAHPPGPGDLDGLLAGGGQVVRLGGTARVSIVVDAAWRVRVLIAEFTRRGLATSWDKATIEGHFGVRTAYSSRLAPLGTRWLRGAVKRPPPDFFLDGQRLRLWCAAAGQPTEDGDGYSLHLGTEEECWKPVGKALAMAGLPAELLGVRAGGPLYRIEGRRRVAHLAEVVGDPPADVPPGMWPGKKVQDAKPDSTVPVSSKSARKREPGSGRPAATPREAVFPGEPGLFDL</sequence>
<gene>
    <name evidence="2" type="ORF">Vau01_092620</name>
</gene>